<dbReference type="InterPro" id="IPR051563">
    <property type="entry name" value="Glycosyl_Hydrolase_51"/>
</dbReference>
<evidence type="ECO:0000313" key="10">
    <source>
        <dbReference type="EMBL" id="EON62056.1"/>
    </source>
</evidence>
<dbReference type="GeneID" id="19898586"/>
<evidence type="ECO:0000256" key="1">
    <source>
        <dbReference type="ARBA" id="ARBA00001462"/>
    </source>
</evidence>
<evidence type="ECO:0000256" key="5">
    <source>
        <dbReference type="ARBA" id="ARBA00022729"/>
    </source>
</evidence>
<dbReference type="eggNOG" id="ENOG502QQEX">
    <property type="taxonomic scope" value="Eukaryota"/>
</dbReference>
<evidence type="ECO:0000256" key="7">
    <source>
        <dbReference type="ARBA" id="ARBA00023180"/>
    </source>
</evidence>
<feature type="signal peptide" evidence="8">
    <location>
        <begin position="1"/>
        <end position="25"/>
    </location>
</feature>
<dbReference type="AlphaFoldDB" id="R7YKB2"/>
<dbReference type="SUPFAM" id="SSF51445">
    <property type="entry name" value="(Trans)glycosidases"/>
    <property type="match status" value="1"/>
</dbReference>
<dbReference type="UniPathway" id="UPA00667"/>
<dbReference type="Proteomes" id="UP000016924">
    <property type="component" value="Unassembled WGS sequence"/>
</dbReference>
<comment type="pathway">
    <text evidence="2">Glycan metabolism; L-arabinan degradation.</text>
</comment>
<evidence type="ECO:0000256" key="3">
    <source>
        <dbReference type="ARBA" id="ARBA00007186"/>
    </source>
</evidence>
<dbReference type="RefSeq" id="XP_007777373.1">
    <property type="nucleotide sequence ID" value="XM_007779183.1"/>
</dbReference>
<comment type="catalytic activity">
    <reaction evidence="1">
        <text>Hydrolysis of terminal non-reducing alpha-L-arabinofuranoside residues in alpha-L-arabinosides.</text>
        <dbReference type="EC" id="3.2.1.55"/>
    </reaction>
</comment>
<keyword evidence="6" id="KW-0378">Hydrolase</keyword>
<sequence>MAILLQTVIALLGLASIFLCDLASGLSLTVSSNEGNASSPLLYGFMFEDINHSGDGGIHAQLLRNNGFQGENATLTAYSAVGGATLAVDSDNPLSQAIQRSLKVSVAEGATGQVGFSNEGYWGIQVNQARYTTAFYMKGQYEGDVTVKLVGTSDGTEYGSRTVSVRSNSSAYSLIETSIDANQAPDGNNLWIITFDAAKVAGGALSFDLIQLYPPTFRNRYNGLKPFLAEPLDAIKGSFLRFPGGNNLEGSSENTRWKWNETIGPLKDRPGRQGDWTYPNTDALGLLEYFYWCQDMNLTPILVVWAGFSLNSGGNTPITGPALEPYIDDVMRELEYILGDTTTEYGALRASHGQAEPLPLPFVEIGNEDNLGGGNLTYPERFMAFYDRIHAAYPDITIITSHAEVENLPDPRPAGIWMDFHTYAEPDQLVANFTQFDNVDRAFPYFVGEYAVIDDAAGERLEYPNMQAAVAESVYAIGMERNSDVVKMAAYAPLLQHLNDYQWTPNLISFNNDPDGLVLSTSYYVQQMFSVNRGHTILPVTADSAFGPLYWVASKSDDGYLIKMSNYGGASHDISVAFPQPCSGILTMLTGDQNAQNTNLTTSVTPTISDIMSADGNLHFIMPGWSVVILDASPL</sequence>
<dbReference type="Gene3D" id="3.20.20.80">
    <property type="entry name" value="Glycosidases"/>
    <property type="match status" value="1"/>
</dbReference>
<evidence type="ECO:0000313" key="11">
    <source>
        <dbReference type="Proteomes" id="UP000016924"/>
    </source>
</evidence>
<dbReference type="GO" id="GO:0046373">
    <property type="term" value="P:L-arabinose metabolic process"/>
    <property type="evidence" value="ECO:0007669"/>
    <property type="project" value="InterPro"/>
</dbReference>
<dbReference type="OMA" id="PYFIGEY"/>
<dbReference type="PANTHER" id="PTHR31776:SF0">
    <property type="entry name" value="ALPHA-L-ARABINOFURANOSIDASE 1"/>
    <property type="match status" value="1"/>
</dbReference>
<dbReference type="Pfam" id="PF22848">
    <property type="entry name" value="ASD1_dom"/>
    <property type="match status" value="1"/>
</dbReference>
<organism evidence="10 11">
    <name type="scientific">Coniosporium apollinis (strain CBS 100218)</name>
    <name type="common">Rock-inhabiting black yeast</name>
    <dbReference type="NCBI Taxonomy" id="1168221"/>
    <lineage>
        <taxon>Eukaryota</taxon>
        <taxon>Fungi</taxon>
        <taxon>Dikarya</taxon>
        <taxon>Ascomycota</taxon>
        <taxon>Pezizomycotina</taxon>
        <taxon>Dothideomycetes</taxon>
        <taxon>Dothideomycetes incertae sedis</taxon>
        <taxon>Coniosporium</taxon>
    </lineage>
</organism>
<feature type="chain" id="PRO_5004449856" description="non-reducing end alpha-L-arabinofuranosidase" evidence="8">
    <location>
        <begin position="26"/>
        <end position="635"/>
    </location>
</feature>
<keyword evidence="11" id="KW-1185">Reference proteome</keyword>
<dbReference type="InterPro" id="IPR017853">
    <property type="entry name" value="GH"/>
</dbReference>
<dbReference type="Pfam" id="PF06964">
    <property type="entry name" value="Alpha-L-AF_C"/>
    <property type="match status" value="1"/>
</dbReference>
<gene>
    <name evidence="10" type="ORF">W97_01275</name>
</gene>
<protein>
    <recommendedName>
        <fullName evidence="4">non-reducing end alpha-L-arabinofuranosidase</fullName>
        <ecNumber evidence="4">3.2.1.55</ecNumber>
    </recommendedName>
</protein>
<evidence type="ECO:0000259" key="9">
    <source>
        <dbReference type="SMART" id="SM00813"/>
    </source>
</evidence>
<reference evidence="11" key="1">
    <citation type="submission" date="2012-06" db="EMBL/GenBank/DDBJ databases">
        <title>The genome sequence of Coniosporium apollinis CBS 100218.</title>
        <authorList>
            <consortium name="The Broad Institute Genome Sequencing Platform"/>
            <person name="Cuomo C."/>
            <person name="Gorbushina A."/>
            <person name="Noack S."/>
            <person name="Walker B."/>
            <person name="Young S.K."/>
            <person name="Zeng Q."/>
            <person name="Gargeya S."/>
            <person name="Fitzgerald M."/>
            <person name="Haas B."/>
            <person name="Abouelleil A."/>
            <person name="Alvarado L."/>
            <person name="Arachchi H.M."/>
            <person name="Berlin A.M."/>
            <person name="Chapman S.B."/>
            <person name="Goldberg J."/>
            <person name="Griggs A."/>
            <person name="Gujja S."/>
            <person name="Hansen M."/>
            <person name="Howarth C."/>
            <person name="Imamovic A."/>
            <person name="Larimer J."/>
            <person name="McCowan C."/>
            <person name="Montmayeur A."/>
            <person name="Murphy C."/>
            <person name="Neiman D."/>
            <person name="Pearson M."/>
            <person name="Priest M."/>
            <person name="Roberts A."/>
            <person name="Saif S."/>
            <person name="Shea T."/>
            <person name="Sisk P."/>
            <person name="Sykes S."/>
            <person name="Wortman J."/>
            <person name="Nusbaum C."/>
            <person name="Birren B."/>
        </authorList>
    </citation>
    <scope>NUCLEOTIDE SEQUENCE [LARGE SCALE GENOMIC DNA]</scope>
    <source>
        <strain evidence="11">CBS 100218</strain>
    </source>
</reference>
<dbReference type="SMART" id="SM00813">
    <property type="entry name" value="Alpha-L-AF_C"/>
    <property type="match status" value="1"/>
</dbReference>
<dbReference type="EMBL" id="JH767557">
    <property type="protein sequence ID" value="EON62056.1"/>
    <property type="molecule type" value="Genomic_DNA"/>
</dbReference>
<dbReference type="GO" id="GO:0031222">
    <property type="term" value="P:arabinan catabolic process"/>
    <property type="evidence" value="ECO:0007669"/>
    <property type="project" value="UniProtKB-UniPathway"/>
</dbReference>
<dbReference type="GO" id="GO:0046556">
    <property type="term" value="F:alpha-L-arabinofuranosidase activity"/>
    <property type="evidence" value="ECO:0007669"/>
    <property type="project" value="UniProtKB-EC"/>
</dbReference>
<proteinExistence type="inferred from homology"/>
<dbReference type="InterPro" id="IPR010720">
    <property type="entry name" value="Alpha-L-AF_C"/>
</dbReference>
<dbReference type="PANTHER" id="PTHR31776">
    <property type="entry name" value="ALPHA-L-ARABINOFURANOSIDASE 1"/>
    <property type="match status" value="1"/>
</dbReference>
<dbReference type="InterPro" id="IPR055235">
    <property type="entry name" value="ASD1_cat"/>
</dbReference>
<evidence type="ECO:0000256" key="2">
    <source>
        <dbReference type="ARBA" id="ARBA00004834"/>
    </source>
</evidence>
<keyword evidence="5 8" id="KW-0732">Signal</keyword>
<name>R7YKB2_CONA1</name>
<dbReference type="STRING" id="1168221.R7YKB2"/>
<dbReference type="HOGENOM" id="CLU_010060_1_1_1"/>
<comment type="similarity">
    <text evidence="3">Belongs to the glycosyl hydrolase 51 family.</text>
</comment>
<evidence type="ECO:0000256" key="6">
    <source>
        <dbReference type="ARBA" id="ARBA00022801"/>
    </source>
</evidence>
<evidence type="ECO:0000256" key="8">
    <source>
        <dbReference type="SAM" id="SignalP"/>
    </source>
</evidence>
<dbReference type="OrthoDB" id="406864at2759"/>
<evidence type="ECO:0000256" key="4">
    <source>
        <dbReference type="ARBA" id="ARBA00012670"/>
    </source>
</evidence>
<feature type="domain" description="Alpha-L-arabinofuranosidase C-terminal" evidence="9">
    <location>
        <begin position="448"/>
        <end position="626"/>
    </location>
</feature>
<accession>R7YKB2</accession>
<keyword evidence="7" id="KW-0325">Glycoprotein</keyword>
<dbReference type="EC" id="3.2.1.55" evidence="4"/>